<dbReference type="Gramene" id="PRQ28481">
    <property type="protein sequence ID" value="PRQ28481"/>
    <property type="gene ID" value="RchiOBHm_Chr5g0003501"/>
</dbReference>
<dbReference type="InterPro" id="IPR045881">
    <property type="entry name" value="MNM1-like"/>
</dbReference>
<reference evidence="2 3" key="1">
    <citation type="journal article" date="2018" name="Nat. Genet.">
        <title>The Rosa genome provides new insights in the design of modern roses.</title>
        <authorList>
            <person name="Bendahmane M."/>
        </authorList>
    </citation>
    <scope>NUCLEOTIDE SEQUENCE [LARGE SCALE GENOMIC DNA]</scope>
    <source>
        <strain evidence="3">cv. Old Blush</strain>
    </source>
</reference>
<dbReference type="InterPro" id="IPR017956">
    <property type="entry name" value="AT_hook_DNA-bd_motif"/>
</dbReference>
<dbReference type="PANTHER" id="PTHR34682">
    <property type="entry name" value="AT HOOK MOTIF-CONTAINING PROTEIN"/>
    <property type="match status" value="1"/>
</dbReference>
<dbReference type="EMBL" id="PDCK01000043">
    <property type="protein sequence ID" value="PRQ28481.1"/>
    <property type="molecule type" value="Genomic_DNA"/>
</dbReference>
<feature type="compositionally biased region" description="Polar residues" evidence="1">
    <location>
        <begin position="1"/>
        <end position="12"/>
    </location>
</feature>
<dbReference type="GO" id="GO:0003677">
    <property type="term" value="F:DNA binding"/>
    <property type="evidence" value="ECO:0007669"/>
    <property type="project" value="UniProtKB-KW"/>
</dbReference>
<comment type="caution">
    <text evidence="2">The sequence shown here is derived from an EMBL/GenBank/DDBJ whole genome shotgun (WGS) entry which is preliminary data.</text>
</comment>
<feature type="region of interest" description="Disordered" evidence="1">
    <location>
        <begin position="1"/>
        <end position="60"/>
    </location>
</feature>
<feature type="region of interest" description="Disordered" evidence="1">
    <location>
        <begin position="136"/>
        <end position="164"/>
    </location>
</feature>
<evidence type="ECO:0000313" key="3">
    <source>
        <dbReference type="Proteomes" id="UP000238479"/>
    </source>
</evidence>
<feature type="compositionally biased region" description="Polar residues" evidence="1">
    <location>
        <begin position="136"/>
        <end position="148"/>
    </location>
</feature>
<dbReference type="OMA" id="VECNAKD"/>
<dbReference type="PANTHER" id="PTHR34682:SF3">
    <property type="entry name" value="AT HOOK MOTIF-CONTAINING PROTEIN"/>
    <property type="match status" value="1"/>
</dbReference>
<organism evidence="2 3">
    <name type="scientific">Rosa chinensis</name>
    <name type="common">China rose</name>
    <dbReference type="NCBI Taxonomy" id="74649"/>
    <lineage>
        <taxon>Eukaryota</taxon>
        <taxon>Viridiplantae</taxon>
        <taxon>Streptophyta</taxon>
        <taxon>Embryophyta</taxon>
        <taxon>Tracheophyta</taxon>
        <taxon>Spermatophyta</taxon>
        <taxon>Magnoliopsida</taxon>
        <taxon>eudicotyledons</taxon>
        <taxon>Gunneridae</taxon>
        <taxon>Pentapetalae</taxon>
        <taxon>rosids</taxon>
        <taxon>fabids</taxon>
        <taxon>Rosales</taxon>
        <taxon>Rosaceae</taxon>
        <taxon>Rosoideae</taxon>
        <taxon>Rosoideae incertae sedis</taxon>
        <taxon>Rosa</taxon>
    </lineage>
</organism>
<evidence type="ECO:0000256" key="1">
    <source>
        <dbReference type="SAM" id="MobiDB-lite"/>
    </source>
</evidence>
<feature type="compositionally biased region" description="Basic and acidic residues" evidence="1">
    <location>
        <begin position="222"/>
        <end position="236"/>
    </location>
</feature>
<sequence>MNQNKGTSSLSSPDLPMKRKRGRPRKDENLVHGESMPAMPGPDSLKKHKQSAGTNDDGEDEMVGRVVSGVIEGSFDDGYLLNVKVEDTDTQLRGVVFLPGKFTPVTAANDVAPNVKMCKRKEVPIPAVNLQSHLYGSARPSEQSNRQPSDVKKQIPAVPDQIPPRIPQCGIPESLRSQPTSFVIPPVDNLPKDDAPTLGGKVIPQQQLEPGLDNQSTHVMTKSENDEVVEQEKVLEEVEPATTITEPTGVEDNKESKTETSSEPIGELPSIDTVHKDPPIQPQAVGSESRALVQDDVKSLNFEVNQTPVFAEATPAMAIIPSVETVCKAPQIQPQDCGC</sequence>
<keyword evidence="3" id="KW-1185">Reference proteome</keyword>
<dbReference type="AlphaFoldDB" id="A0A2P6Q2T5"/>
<proteinExistence type="predicted"/>
<accession>A0A2P6Q2T5</accession>
<feature type="compositionally biased region" description="Basic and acidic residues" evidence="1">
    <location>
        <begin position="251"/>
        <end position="260"/>
    </location>
</feature>
<dbReference type="STRING" id="74649.A0A2P6Q2T5"/>
<keyword evidence="2" id="KW-0238">DNA-binding</keyword>
<dbReference type="Proteomes" id="UP000238479">
    <property type="component" value="Chromosome 5"/>
</dbReference>
<name>A0A2P6Q2T5_ROSCH</name>
<dbReference type="Pfam" id="PF02178">
    <property type="entry name" value="AT_hook"/>
    <property type="match status" value="1"/>
</dbReference>
<feature type="region of interest" description="Disordered" evidence="1">
    <location>
        <begin position="222"/>
        <end position="289"/>
    </location>
</feature>
<gene>
    <name evidence="2" type="ORF">RchiOBHm_Chr5g0003501</name>
</gene>
<dbReference type="OrthoDB" id="1919336at2759"/>
<protein>
    <submittedName>
        <fullName evidence="2">Putative AT hook, DNA-binding protein</fullName>
    </submittedName>
</protein>
<evidence type="ECO:0000313" key="2">
    <source>
        <dbReference type="EMBL" id="PRQ28481.1"/>
    </source>
</evidence>